<dbReference type="GO" id="GO:0016301">
    <property type="term" value="F:kinase activity"/>
    <property type="evidence" value="ECO:0007669"/>
    <property type="project" value="UniProtKB-KW"/>
</dbReference>
<dbReference type="EMBL" id="AP025591">
    <property type="protein sequence ID" value="BDG04646.1"/>
    <property type="molecule type" value="Genomic_DNA"/>
</dbReference>
<dbReference type="PROSITE" id="PS50109">
    <property type="entry name" value="HIS_KIN"/>
    <property type="match status" value="1"/>
</dbReference>
<dbReference type="EC" id="2.7.13.3" evidence="2"/>
<dbReference type="PRINTS" id="PR00344">
    <property type="entry name" value="BCTRLSENSOR"/>
</dbReference>
<sequence length="420" mass="44478">MRLPSAGLAGPAAPFAVAVAVALALLSLAAAAVVLVARTRARASTRTLAEALAAAEREREARAADSRRLQAIIDSMADGVIFIDAGDRIALVNAAGRSLRNLRDGERRPVKECHPRATHAMLDRVMGYLRRGDDAGAAHSIIKEREGRYETTYAAVRVDGAYVGTVMVIRDIAERRTLERRLLDAERLAGLGQMSAQIAHELRNPLNVIDGAAQYLSRRFAADPEVREYAGLVGDEVQRVNRFVSALLGVARPAEPSFAPVAVNRLLRDAAQRAAVARGLPASAVSLDLSPDLPVLDVDGSMITEALVNLVQNALDAGGTTPPELASRYEADGGDGAVVVEVRDRGCGIPPDQLDEVLRPFVTTKPTGTGLGLVVVVRAVEQHRGRFELAPRDGGGTVARIRFPVRQTVSGAARGSGVAA</sequence>
<reference evidence="11" key="1">
    <citation type="journal article" date="2022" name="Int. J. Syst. Evol. Microbiol.">
        <title>Anaeromyxobacter oryzae sp. nov., Anaeromyxobacter diazotrophicus sp. nov. and Anaeromyxobacter paludicola sp. nov., isolated from paddy soils.</title>
        <authorList>
            <person name="Itoh H."/>
            <person name="Xu Z."/>
            <person name="Mise K."/>
            <person name="Masuda Y."/>
            <person name="Ushijima N."/>
            <person name="Hayakawa C."/>
            <person name="Shiratori Y."/>
            <person name="Senoo K."/>
        </authorList>
    </citation>
    <scope>NUCLEOTIDE SEQUENCE [LARGE SCALE GENOMIC DNA]</scope>
    <source>
        <strain evidence="11">Red232</strain>
    </source>
</reference>
<evidence type="ECO:0000256" key="2">
    <source>
        <dbReference type="ARBA" id="ARBA00012438"/>
    </source>
</evidence>
<keyword evidence="3" id="KW-0597">Phosphoprotein</keyword>
<dbReference type="RefSeq" id="WP_248353091.1">
    <property type="nucleotide sequence ID" value="NZ_AP025591.1"/>
</dbReference>
<dbReference type="Gene3D" id="1.10.287.130">
    <property type="match status" value="1"/>
</dbReference>
<dbReference type="Gene3D" id="3.30.565.10">
    <property type="entry name" value="Histidine kinase-like ATPase, C-terminal domain"/>
    <property type="match status" value="1"/>
</dbReference>
<evidence type="ECO:0000256" key="7">
    <source>
        <dbReference type="ARBA" id="ARBA00022840"/>
    </source>
</evidence>
<dbReference type="SMART" id="SM00387">
    <property type="entry name" value="HATPase_c"/>
    <property type="match status" value="1"/>
</dbReference>
<keyword evidence="7" id="KW-0067">ATP-binding</keyword>
<dbReference type="SUPFAM" id="SSF55785">
    <property type="entry name" value="PYP-like sensor domain (PAS domain)"/>
    <property type="match status" value="1"/>
</dbReference>
<keyword evidence="8" id="KW-0902">Two-component regulatory system</keyword>
<dbReference type="InterPro" id="IPR003594">
    <property type="entry name" value="HATPase_dom"/>
</dbReference>
<keyword evidence="11" id="KW-1185">Reference proteome</keyword>
<dbReference type="InterPro" id="IPR004358">
    <property type="entry name" value="Sig_transdc_His_kin-like_C"/>
</dbReference>
<keyword evidence="4" id="KW-0808">Transferase</keyword>
<evidence type="ECO:0000313" key="10">
    <source>
        <dbReference type="EMBL" id="BDG04646.1"/>
    </source>
</evidence>
<evidence type="ECO:0000256" key="5">
    <source>
        <dbReference type="ARBA" id="ARBA00022741"/>
    </source>
</evidence>
<dbReference type="Proteomes" id="UP001162891">
    <property type="component" value="Chromosome"/>
</dbReference>
<protein>
    <recommendedName>
        <fullName evidence="2">histidine kinase</fullName>
        <ecNumber evidence="2">2.7.13.3</ecNumber>
    </recommendedName>
</protein>
<comment type="catalytic activity">
    <reaction evidence="1">
        <text>ATP + protein L-histidine = ADP + protein N-phospho-L-histidine.</text>
        <dbReference type="EC" id="2.7.13.3"/>
    </reaction>
</comment>
<dbReference type="Pfam" id="PF13596">
    <property type="entry name" value="PAS_10"/>
    <property type="match status" value="1"/>
</dbReference>
<organism evidence="10 11">
    <name type="scientific">Anaeromyxobacter oryzae</name>
    <dbReference type="NCBI Taxonomy" id="2918170"/>
    <lineage>
        <taxon>Bacteria</taxon>
        <taxon>Pseudomonadati</taxon>
        <taxon>Myxococcota</taxon>
        <taxon>Myxococcia</taxon>
        <taxon>Myxococcales</taxon>
        <taxon>Cystobacterineae</taxon>
        <taxon>Anaeromyxobacteraceae</taxon>
        <taxon>Anaeromyxobacter</taxon>
    </lineage>
</organism>
<dbReference type="Gene3D" id="3.30.450.20">
    <property type="entry name" value="PAS domain"/>
    <property type="match status" value="1"/>
</dbReference>
<proteinExistence type="predicted"/>
<dbReference type="CDD" id="cd00082">
    <property type="entry name" value="HisKA"/>
    <property type="match status" value="1"/>
</dbReference>
<evidence type="ECO:0000256" key="1">
    <source>
        <dbReference type="ARBA" id="ARBA00000085"/>
    </source>
</evidence>
<evidence type="ECO:0000256" key="4">
    <source>
        <dbReference type="ARBA" id="ARBA00022679"/>
    </source>
</evidence>
<dbReference type="InterPro" id="IPR005467">
    <property type="entry name" value="His_kinase_dom"/>
</dbReference>
<dbReference type="InterPro" id="IPR036890">
    <property type="entry name" value="HATPase_C_sf"/>
</dbReference>
<dbReference type="SMART" id="SM00388">
    <property type="entry name" value="HisKA"/>
    <property type="match status" value="1"/>
</dbReference>
<accession>A0ABM7WYN3</accession>
<dbReference type="SUPFAM" id="SSF47384">
    <property type="entry name" value="Homodimeric domain of signal transducing histidine kinase"/>
    <property type="match status" value="1"/>
</dbReference>
<dbReference type="InterPro" id="IPR003661">
    <property type="entry name" value="HisK_dim/P_dom"/>
</dbReference>
<name>A0ABM7WYN3_9BACT</name>
<evidence type="ECO:0000256" key="3">
    <source>
        <dbReference type="ARBA" id="ARBA00022553"/>
    </source>
</evidence>
<keyword evidence="6 10" id="KW-0418">Kinase</keyword>
<dbReference type="InterPro" id="IPR035965">
    <property type="entry name" value="PAS-like_dom_sf"/>
</dbReference>
<dbReference type="Pfam" id="PF02518">
    <property type="entry name" value="HATPase_c"/>
    <property type="match status" value="1"/>
</dbReference>
<gene>
    <name evidence="10" type="primary">gnfL_2</name>
    <name evidence="10" type="ORF">AMOR_36420</name>
</gene>
<dbReference type="PANTHER" id="PTHR43065">
    <property type="entry name" value="SENSOR HISTIDINE KINASE"/>
    <property type="match status" value="1"/>
</dbReference>
<dbReference type="Pfam" id="PF00512">
    <property type="entry name" value="HisKA"/>
    <property type="match status" value="1"/>
</dbReference>
<evidence type="ECO:0000313" key="11">
    <source>
        <dbReference type="Proteomes" id="UP001162891"/>
    </source>
</evidence>
<evidence type="ECO:0000256" key="8">
    <source>
        <dbReference type="ARBA" id="ARBA00023012"/>
    </source>
</evidence>
<dbReference type="SUPFAM" id="SSF55874">
    <property type="entry name" value="ATPase domain of HSP90 chaperone/DNA topoisomerase II/histidine kinase"/>
    <property type="match status" value="1"/>
</dbReference>
<evidence type="ECO:0000256" key="6">
    <source>
        <dbReference type="ARBA" id="ARBA00022777"/>
    </source>
</evidence>
<keyword evidence="5" id="KW-0547">Nucleotide-binding</keyword>
<feature type="domain" description="Histidine kinase" evidence="9">
    <location>
        <begin position="197"/>
        <end position="407"/>
    </location>
</feature>
<dbReference type="PANTHER" id="PTHR43065:SF10">
    <property type="entry name" value="PEROXIDE STRESS-ACTIVATED HISTIDINE KINASE MAK3"/>
    <property type="match status" value="1"/>
</dbReference>
<evidence type="ECO:0000259" key="9">
    <source>
        <dbReference type="PROSITE" id="PS50109"/>
    </source>
</evidence>
<dbReference type="InterPro" id="IPR036097">
    <property type="entry name" value="HisK_dim/P_sf"/>
</dbReference>